<sequence length="297" mass="33988">AAAFMLYSPSRFIFYPGSVFITQMFIIGLGCAFKDNNNRLTKKGVNILLVTFFVISFLFSGPCIKYNNNIGISVTSNQQSLFDFIMKNTSSDVIIAGKLKSVNSIPLFTRRKVLISYELSSPWWKIINEEIIIPRLNAISKAYFSANLKPIRKLNTDFDVDYLLVDRTDFEQDTYPNNFIFKPFDKIAREAFDTDKGRWFLKTPPEDIVAYKEDIPRHMHFFTPASVRKYAAIAGLKICKIDSTNRIYSRPATGRTGFRTNLLRVAGVPWQDIDKEQTKSIFAGKFSFLLSNKSIPK</sequence>
<keyword evidence="1" id="KW-0472">Membrane</keyword>
<protein>
    <submittedName>
        <fullName evidence="2">Uncharacterized protein</fullName>
    </submittedName>
</protein>
<keyword evidence="1" id="KW-0812">Transmembrane</keyword>
<feature type="transmembrane region" description="Helical" evidence="1">
    <location>
        <begin position="45"/>
        <end position="62"/>
    </location>
</feature>
<evidence type="ECO:0000256" key="1">
    <source>
        <dbReference type="SAM" id="Phobius"/>
    </source>
</evidence>
<dbReference type="EMBL" id="BARV01015021">
    <property type="protein sequence ID" value="GAI25933.1"/>
    <property type="molecule type" value="Genomic_DNA"/>
</dbReference>
<reference evidence="2" key="1">
    <citation type="journal article" date="2014" name="Front. Microbiol.">
        <title>High frequency of phylogenetically diverse reductive dehalogenase-homologous genes in deep subseafloor sedimentary metagenomes.</title>
        <authorList>
            <person name="Kawai M."/>
            <person name="Futagami T."/>
            <person name="Toyoda A."/>
            <person name="Takaki Y."/>
            <person name="Nishi S."/>
            <person name="Hori S."/>
            <person name="Arai W."/>
            <person name="Tsubouchi T."/>
            <person name="Morono Y."/>
            <person name="Uchiyama I."/>
            <person name="Ito T."/>
            <person name="Fujiyama A."/>
            <person name="Inagaki F."/>
            <person name="Takami H."/>
        </authorList>
    </citation>
    <scope>NUCLEOTIDE SEQUENCE</scope>
    <source>
        <strain evidence="2">Expedition CK06-06</strain>
    </source>
</reference>
<proteinExistence type="predicted"/>
<comment type="caution">
    <text evidence="2">The sequence shown here is derived from an EMBL/GenBank/DDBJ whole genome shotgun (WGS) entry which is preliminary data.</text>
</comment>
<feature type="non-terminal residue" evidence="2">
    <location>
        <position position="297"/>
    </location>
</feature>
<feature type="transmembrane region" description="Helical" evidence="1">
    <location>
        <begin position="12"/>
        <end position="33"/>
    </location>
</feature>
<evidence type="ECO:0000313" key="2">
    <source>
        <dbReference type="EMBL" id="GAI25933.1"/>
    </source>
</evidence>
<keyword evidence="1" id="KW-1133">Transmembrane helix</keyword>
<feature type="non-terminal residue" evidence="2">
    <location>
        <position position="1"/>
    </location>
</feature>
<gene>
    <name evidence="2" type="ORF">S06H3_26030</name>
</gene>
<name>X1M3K1_9ZZZZ</name>
<organism evidence="2">
    <name type="scientific">marine sediment metagenome</name>
    <dbReference type="NCBI Taxonomy" id="412755"/>
    <lineage>
        <taxon>unclassified sequences</taxon>
        <taxon>metagenomes</taxon>
        <taxon>ecological metagenomes</taxon>
    </lineage>
</organism>
<accession>X1M3K1</accession>
<dbReference type="AlphaFoldDB" id="X1M3K1"/>